<evidence type="ECO:0000313" key="3">
    <source>
        <dbReference type="Proteomes" id="UP000320888"/>
    </source>
</evidence>
<dbReference type="InterPro" id="IPR058711">
    <property type="entry name" value="SCO6045-like_C"/>
</dbReference>
<proteinExistence type="predicted"/>
<keyword evidence="3" id="KW-1185">Reference proteome</keyword>
<reference evidence="2 3" key="1">
    <citation type="submission" date="2019-07" db="EMBL/GenBank/DDBJ databases">
        <title>Draft genome for Streptomyces benahoarensis MZ03-48.</title>
        <authorList>
            <person name="Gonzalez-Pimentel J.L."/>
        </authorList>
    </citation>
    <scope>NUCLEOTIDE SEQUENCE [LARGE SCALE GENOMIC DNA]</scope>
    <source>
        <strain evidence="2 3">MZ03-48</strain>
    </source>
</reference>
<dbReference type="EMBL" id="VKLS01000787">
    <property type="protein sequence ID" value="TSB18579.1"/>
    <property type="molecule type" value="Genomic_DNA"/>
</dbReference>
<dbReference type="Pfam" id="PF26136">
    <property type="entry name" value="SCO6045_C"/>
    <property type="match status" value="1"/>
</dbReference>
<keyword evidence="2" id="KW-0540">Nuclease</keyword>
<protein>
    <submittedName>
        <fullName evidence="2">Endonuclease</fullName>
    </submittedName>
</protein>
<organism evidence="2 3">
    <name type="scientific">Streptomyces benahoarensis</name>
    <dbReference type="NCBI Taxonomy" id="2595054"/>
    <lineage>
        <taxon>Bacteria</taxon>
        <taxon>Bacillati</taxon>
        <taxon>Actinomycetota</taxon>
        <taxon>Actinomycetes</taxon>
        <taxon>Kitasatosporales</taxon>
        <taxon>Streptomycetaceae</taxon>
        <taxon>Streptomyces</taxon>
    </lineage>
</organism>
<sequence length="162" mass="17401">ADSAHRDAAPAPDATDAARGRLARAQEGLLAALVAGAPPPEGFDPVRLEVQRRALAAKRATVIAKVAPELPEILGDGYRPAFLAYARGRPLTDGHRRDALDFAAHLLARGLPDDAGARARLTRWWQDRAGPRPPGTGPLARLSRSPLFSRLLRAVRPAAHRR</sequence>
<dbReference type="Proteomes" id="UP000320888">
    <property type="component" value="Unassembled WGS sequence"/>
</dbReference>
<dbReference type="GO" id="GO:0004519">
    <property type="term" value="F:endonuclease activity"/>
    <property type="evidence" value="ECO:0007669"/>
    <property type="project" value="UniProtKB-KW"/>
</dbReference>
<comment type="caution">
    <text evidence="2">The sequence shown here is derived from an EMBL/GenBank/DDBJ whole genome shotgun (WGS) entry which is preliminary data.</text>
</comment>
<accession>A0A553XNL0</accession>
<evidence type="ECO:0000313" key="2">
    <source>
        <dbReference type="EMBL" id="TSB18579.1"/>
    </source>
</evidence>
<dbReference type="AlphaFoldDB" id="A0A553XNL0"/>
<keyword evidence="2" id="KW-0378">Hydrolase</keyword>
<feature type="domain" description="SCO6045-like C-terminal" evidence="1">
    <location>
        <begin position="23"/>
        <end position="107"/>
    </location>
</feature>
<evidence type="ECO:0000259" key="1">
    <source>
        <dbReference type="Pfam" id="PF26136"/>
    </source>
</evidence>
<name>A0A553XNL0_9ACTN</name>
<gene>
    <name evidence="2" type="ORF">FNZ23_29645</name>
</gene>
<feature type="non-terminal residue" evidence="2">
    <location>
        <position position="1"/>
    </location>
</feature>
<keyword evidence="2" id="KW-0255">Endonuclease</keyword>